<protein>
    <submittedName>
        <fullName evidence="1">Uncharacterized protein</fullName>
    </submittedName>
</protein>
<evidence type="ECO:0000313" key="1">
    <source>
        <dbReference type="EMBL" id="WVZ52393.1"/>
    </source>
</evidence>
<accession>A0AAQ3PR54</accession>
<reference evidence="1 2" key="1">
    <citation type="submission" date="2024-02" db="EMBL/GenBank/DDBJ databases">
        <title>High-quality chromosome-scale genome assembly of Pensacola bahiagrass (Paspalum notatum Flugge var. saurae).</title>
        <authorList>
            <person name="Vega J.M."/>
            <person name="Podio M."/>
            <person name="Orjuela J."/>
            <person name="Siena L.A."/>
            <person name="Pessino S.C."/>
            <person name="Combes M.C."/>
            <person name="Mariac C."/>
            <person name="Albertini E."/>
            <person name="Pupilli F."/>
            <person name="Ortiz J.P.A."/>
            <person name="Leblanc O."/>
        </authorList>
    </citation>
    <scope>NUCLEOTIDE SEQUENCE [LARGE SCALE GENOMIC DNA]</scope>
    <source>
        <strain evidence="1">R1</strain>
        <tissue evidence="1">Leaf</tissue>
    </source>
</reference>
<name>A0AAQ3PR54_PASNO</name>
<dbReference type="Proteomes" id="UP001341281">
    <property type="component" value="Chromosome 01"/>
</dbReference>
<gene>
    <name evidence="1" type="ORF">U9M48_003457</name>
</gene>
<keyword evidence="2" id="KW-1185">Reference proteome</keyword>
<organism evidence="1 2">
    <name type="scientific">Paspalum notatum var. saurae</name>
    <dbReference type="NCBI Taxonomy" id="547442"/>
    <lineage>
        <taxon>Eukaryota</taxon>
        <taxon>Viridiplantae</taxon>
        <taxon>Streptophyta</taxon>
        <taxon>Embryophyta</taxon>
        <taxon>Tracheophyta</taxon>
        <taxon>Spermatophyta</taxon>
        <taxon>Magnoliopsida</taxon>
        <taxon>Liliopsida</taxon>
        <taxon>Poales</taxon>
        <taxon>Poaceae</taxon>
        <taxon>PACMAD clade</taxon>
        <taxon>Panicoideae</taxon>
        <taxon>Andropogonodae</taxon>
        <taxon>Paspaleae</taxon>
        <taxon>Paspalinae</taxon>
        <taxon>Paspalum</taxon>
    </lineage>
</organism>
<dbReference type="EMBL" id="CP144745">
    <property type="protein sequence ID" value="WVZ52393.1"/>
    <property type="molecule type" value="Genomic_DNA"/>
</dbReference>
<evidence type="ECO:0000313" key="2">
    <source>
        <dbReference type="Proteomes" id="UP001341281"/>
    </source>
</evidence>
<sequence>MWLTVNNRCWTSDRLARRGLPINQHAPSPIRLMKPYTIFVAHVCWQEKFGSRIFSWWSQSSKALPKDLRKGLNSLFILVSWELWKHRNECVFLGARPAVQAVLQSIGAEGHLWCLAGALDLQEFIQRATLEP</sequence>
<proteinExistence type="predicted"/>
<dbReference type="AlphaFoldDB" id="A0AAQ3PR54"/>